<gene>
    <name evidence="1" type="ORF">A4V15_12120</name>
</gene>
<keyword evidence="1" id="KW-0808">Transferase</keyword>
<protein>
    <submittedName>
        <fullName evidence="1">DNA adenine modification methylase</fullName>
    </submittedName>
</protein>
<dbReference type="GO" id="GO:0008168">
    <property type="term" value="F:methyltransferase activity"/>
    <property type="evidence" value="ECO:0007669"/>
    <property type="project" value="UniProtKB-KW"/>
</dbReference>
<evidence type="ECO:0000313" key="1">
    <source>
        <dbReference type="EMBL" id="OAN31798.1"/>
    </source>
</evidence>
<organism evidence="1 2">
    <name type="scientific">Pseudomonas oryzihabitans</name>
    <dbReference type="NCBI Taxonomy" id="47885"/>
    <lineage>
        <taxon>Bacteria</taxon>
        <taxon>Pseudomonadati</taxon>
        <taxon>Pseudomonadota</taxon>
        <taxon>Gammaproteobacteria</taxon>
        <taxon>Pseudomonadales</taxon>
        <taxon>Pseudomonadaceae</taxon>
        <taxon>Pseudomonas</taxon>
    </lineage>
</organism>
<dbReference type="Proteomes" id="UP000078356">
    <property type="component" value="Unassembled WGS sequence"/>
</dbReference>
<evidence type="ECO:0000313" key="2">
    <source>
        <dbReference type="Proteomes" id="UP000078356"/>
    </source>
</evidence>
<name>A0A178LL51_9PSED</name>
<dbReference type="RefSeq" id="WP_064307009.1">
    <property type="nucleotide sequence ID" value="NZ_LWCR01000003.1"/>
</dbReference>
<accession>A0A178LL51</accession>
<dbReference type="GO" id="GO:0032259">
    <property type="term" value="P:methylation"/>
    <property type="evidence" value="ECO:0007669"/>
    <property type="project" value="UniProtKB-KW"/>
</dbReference>
<dbReference type="AlphaFoldDB" id="A0A178LL51"/>
<reference evidence="1 2" key="1">
    <citation type="submission" date="2016-04" db="EMBL/GenBank/DDBJ databases">
        <title>Draft Genome Sequences of Staphylococcus capitis Strain H36, S. capitis Strain H65, S. cohnii Strain H62, S. hominis Strain H69, Mycobacterium iranicum Strain H39, Plantibacter sp. Strain H53, Pseudomonas oryzihabitans Strain H72, and Microbacterium sp. Strain H83, isolated from residential settings.</title>
        <authorList>
            <person name="Lymperopoulou D."/>
            <person name="Adams R.I."/>
            <person name="Lindow S."/>
            <person name="Coil D.A."/>
            <person name="Jospin G."/>
            <person name="Eisen J.A."/>
        </authorList>
    </citation>
    <scope>NUCLEOTIDE SEQUENCE [LARGE SCALE GENOMIC DNA]</scope>
    <source>
        <strain evidence="1 2">H72</strain>
    </source>
</reference>
<dbReference type="OrthoDB" id="9773571at2"/>
<keyword evidence="1" id="KW-0489">Methyltransferase</keyword>
<sequence length="294" mass="33543">MKFPNSILSFPDRGPWGNSRYRGNCSGHVIQGFFATYHRRKDGLAFDPSIGGGTSVEVAQEMGLRFKGTDLHQGFNLLLDDLQTFLGEEAHSCFWHPAYLDMIQYSGNVWGEPNRWDMSRMAMREFVEALELALMNIHDAMERGGTYGILMGNLRRQGEYFNLSSLVERVAPGKLIDELIKAQHNCVSDRRTYGGNVVRIAHEKLLVFRKERGSLHFLAKVQQRAQAMQGITWRAAVRRLLQGGKTLHLKEINTQLEAFAATRANNHWEAKIRQVVQDERYFERVAPGTYRLAA</sequence>
<comment type="caution">
    <text evidence="1">The sequence shown here is derived from an EMBL/GenBank/DDBJ whole genome shotgun (WGS) entry which is preliminary data.</text>
</comment>
<dbReference type="EMBL" id="LWCR01000003">
    <property type="protein sequence ID" value="OAN31798.1"/>
    <property type="molecule type" value="Genomic_DNA"/>
</dbReference>
<proteinExistence type="predicted"/>